<dbReference type="GO" id="GO:0005634">
    <property type="term" value="C:nucleus"/>
    <property type="evidence" value="ECO:0007669"/>
    <property type="project" value="UniProtKB-SubCell"/>
</dbReference>
<dbReference type="GO" id="GO:0003677">
    <property type="term" value="F:DNA binding"/>
    <property type="evidence" value="ECO:0007669"/>
    <property type="project" value="UniProtKB-KW"/>
</dbReference>
<dbReference type="Proteomes" id="UP000028760">
    <property type="component" value="Unassembled WGS sequence"/>
</dbReference>
<evidence type="ECO:0000256" key="2">
    <source>
        <dbReference type="ARBA" id="ARBA00022853"/>
    </source>
</evidence>
<accession>A0A087XBA6</accession>
<feature type="compositionally biased region" description="Acidic residues" evidence="5">
    <location>
        <begin position="258"/>
        <end position="272"/>
    </location>
</feature>
<dbReference type="OMA" id="WHENEDK"/>
<evidence type="ECO:0000313" key="7">
    <source>
        <dbReference type="Ensembl" id="ENSPFOP00000003059.2"/>
    </source>
</evidence>
<feature type="compositionally biased region" description="Basic residues" evidence="5">
    <location>
        <begin position="335"/>
        <end position="345"/>
    </location>
</feature>
<dbReference type="Pfam" id="PF08766">
    <property type="entry name" value="DEK_C"/>
    <property type="match status" value="1"/>
</dbReference>
<reference evidence="7" key="3">
    <citation type="submission" date="2025-09" db="UniProtKB">
        <authorList>
            <consortium name="Ensembl"/>
        </authorList>
    </citation>
    <scope>IDENTIFICATION</scope>
</reference>
<feature type="domain" description="DEK-C" evidence="6">
    <location>
        <begin position="385"/>
        <end position="441"/>
    </location>
</feature>
<feature type="compositionally biased region" description="Low complexity" evidence="5">
    <location>
        <begin position="350"/>
        <end position="362"/>
    </location>
</feature>
<feature type="compositionally biased region" description="Low complexity" evidence="5">
    <location>
        <begin position="311"/>
        <end position="329"/>
    </location>
</feature>
<dbReference type="GeneTree" id="ENSGT00390000017282"/>
<dbReference type="SUPFAM" id="SSF109715">
    <property type="entry name" value="DEK C-terminal domain"/>
    <property type="match status" value="1"/>
</dbReference>
<feature type="region of interest" description="Disordered" evidence="5">
    <location>
        <begin position="179"/>
        <end position="377"/>
    </location>
</feature>
<evidence type="ECO:0000313" key="8">
    <source>
        <dbReference type="Proteomes" id="UP000028760"/>
    </source>
</evidence>
<keyword evidence="3" id="KW-0238">DNA-binding</keyword>
<evidence type="ECO:0000256" key="5">
    <source>
        <dbReference type="SAM" id="MobiDB-lite"/>
    </source>
</evidence>
<dbReference type="GO" id="GO:0042393">
    <property type="term" value="F:histone binding"/>
    <property type="evidence" value="ECO:0007669"/>
    <property type="project" value="TreeGrafter"/>
</dbReference>
<dbReference type="InterPro" id="IPR014876">
    <property type="entry name" value="DEK_C"/>
</dbReference>
<protein>
    <recommendedName>
        <fullName evidence="6">DEK-C domain-containing protein</fullName>
    </recommendedName>
</protein>
<keyword evidence="2" id="KW-0156">Chromatin regulator</keyword>
<evidence type="ECO:0000256" key="3">
    <source>
        <dbReference type="ARBA" id="ARBA00023125"/>
    </source>
</evidence>
<evidence type="ECO:0000256" key="4">
    <source>
        <dbReference type="ARBA" id="ARBA00023242"/>
    </source>
</evidence>
<feature type="compositionally biased region" description="Basic residues" evidence="5">
    <location>
        <begin position="179"/>
        <end position="194"/>
    </location>
</feature>
<dbReference type="Ensembl" id="ENSPFOT00000003063.2">
    <property type="protein sequence ID" value="ENSPFOP00000003059.2"/>
    <property type="gene ID" value="ENSPFOG00000003181.2"/>
</dbReference>
<organism evidence="7 8">
    <name type="scientific">Poecilia formosa</name>
    <name type="common">Amazon molly</name>
    <name type="synonym">Limia formosa</name>
    <dbReference type="NCBI Taxonomy" id="48698"/>
    <lineage>
        <taxon>Eukaryota</taxon>
        <taxon>Metazoa</taxon>
        <taxon>Chordata</taxon>
        <taxon>Craniata</taxon>
        <taxon>Vertebrata</taxon>
        <taxon>Euteleostomi</taxon>
        <taxon>Actinopterygii</taxon>
        <taxon>Neopterygii</taxon>
        <taxon>Teleostei</taxon>
        <taxon>Neoteleostei</taxon>
        <taxon>Acanthomorphata</taxon>
        <taxon>Ovalentaria</taxon>
        <taxon>Atherinomorphae</taxon>
        <taxon>Cyprinodontiformes</taxon>
        <taxon>Poeciliidae</taxon>
        <taxon>Poeciliinae</taxon>
        <taxon>Poecilia</taxon>
    </lineage>
</organism>
<dbReference type="GO" id="GO:2000779">
    <property type="term" value="P:regulation of double-strand break repair"/>
    <property type="evidence" value="ECO:0007669"/>
    <property type="project" value="TreeGrafter"/>
</dbReference>
<dbReference type="Gene3D" id="1.10.10.60">
    <property type="entry name" value="Homeodomain-like"/>
    <property type="match status" value="1"/>
</dbReference>
<proteinExistence type="predicted"/>
<feature type="compositionally biased region" description="Basic residues" evidence="5">
    <location>
        <begin position="278"/>
        <end position="296"/>
    </location>
</feature>
<feature type="region of interest" description="Disordered" evidence="5">
    <location>
        <begin position="1"/>
        <end position="48"/>
    </location>
</feature>
<keyword evidence="4" id="KW-0539">Nucleus</keyword>
<evidence type="ECO:0000256" key="1">
    <source>
        <dbReference type="ARBA" id="ARBA00004123"/>
    </source>
</evidence>
<evidence type="ECO:0000259" key="6">
    <source>
        <dbReference type="PROSITE" id="PS51998"/>
    </source>
</evidence>
<keyword evidence="8" id="KW-1185">Reference proteome</keyword>
<dbReference type="eggNOG" id="KOG2266">
    <property type="taxonomic scope" value="Eukaryota"/>
</dbReference>
<comment type="subcellular location">
    <subcellularLocation>
        <location evidence="1">Nucleus</location>
    </subcellularLocation>
</comment>
<name>A0A087XBA6_POEFO</name>
<dbReference type="InterPro" id="IPR044198">
    <property type="entry name" value="DEK"/>
</dbReference>
<dbReference type="STRING" id="48698.ENSPFOP00000003059"/>
<dbReference type="PANTHER" id="PTHR13468:SF1">
    <property type="entry name" value="PROTEIN DEK"/>
    <property type="match status" value="1"/>
</dbReference>
<dbReference type="PROSITE" id="PS51998">
    <property type="entry name" value="DEK_C"/>
    <property type="match status" value="1"/>
</dbReference>
<reference evidence="8" key="1">
    <citation type="submission" date="2013-10" db="EMBL/GenBank/DDBJ databases">
        <authorList>
            <person name="Schartl M."/>
            <person name="Warren W."/>
        </authorList>
    </citation>
    <scope>NUCLEOTIDE SEQUENCE [LARGE SCALE GENOMIC DNA]</scope>
    <source>
        <strain evidence="8">female</strain>
    </source>
</reference>
<feature type="compositionally biased region" description="Basic residues" evidence="5">
    <location>
        <begin position="202"/>
        <end position="221"/>
    </location>
</feature>
<dbReference type="GO" id="GO:0006325">
    <property type="term" value="P:chromatin organization"/>
    <property type="evidence" value="ECO:0007669"/>
    <property type="project" value="UniProtKB-KW"/>
</dbReference>
<reference evidence="7" key="2">
    <citation type="submission" date="2025-08" db="UniProtKB">
        <authorList>
            <consortium name="Ensembl"/>
        </authorList>
    </citation>
    <scope>IDENTIFICATION</scope>
</reference>
<dbReference type="PANTHER" id="PTHR13468">
    <property type="entry name" value="DEK PROTEIN"/>
    <property type="match status" value="1"/>
</dbReference>
<dbReference type="AlphaFoldDB" id="A0A087XBA6"/>
<dbReference type="EMBL" id="AYCK01024412">
    <property type="status" value="NOT_ANNOTATED_CDS"/>
    <property type="molecule type" value="Genomic_DNA"/>
</dbReference>
<sequence>QTSDMSKAMDGSTISEEDDFQRDEAVPSRSSSKISDGGEIIEGKRTKKTVDRLDFQAPKAREKLKVADGSGDKLGDIPRTNYEITRRKAEELKLLHAILFDRPGKSASVKKNLRLFNGFPFAADSQEFTRKRDKMLRNSNLTNTKLKLVCSILDLEKKGTHQDLIDRILVFLIAPKNSGKRAPVKKKRRTKKKLASGDSVAKKKKKSKPRASGTKKSKPGSKSKAIVMDSSSDEDDDEKVEASVEAGGSDGEEKRSEQEEEEEEQTDQSESDESSKPKSSRGKKKKQQIPAKKRPRSQSSDGTSEAEEKVPGPGLNLEPEPEPGSNGELCFLFQPKKKKVAAAKTKKADSSSSSKNTNAVTSDPRGPAEDSSDEDEPLIRMVKKAPTDEQLRKTVESLLKEADLEEMTMKQICLKVFDTYPEHDLSSRKDFIKQTVKTLIT</sequence>